<accession>A0ABD0WYE2</accession>
<name>A0ABD0WYE2_UMBPY</name>
<dbReference type="AlphaFoldDB" id="A0ABD0WYE2"/>
<feature type="region of interest" description="Disordered" evidence="1">
    <location>
        <begin position="15"/>
        <end position="36"/>
    </location>
</feature>
<feature type="compositionally biased region" description="Polar residues" evidence="1">
    <location>
        <begin position="15"/>
        <end position="32"/>
    </location>
</feature>
<reference evidence="2 3" key="1">
    <citation type="submission" date="2024-06" db="EMBL/GenBank/DDBJ databases">
        <authorList>
            <person name="Pan Q."/>
            <person name="Wen M."/>
            <person name="Jouanno E."/>
            <person name="Zahm M."/>
            <person name="Klopp C."/>
            <person name="Cabau C."/>
            <person name="Louis A."/>
            <person name="Berthelot C."/>
            <person name="Parey E."/>
            <person name="Roest Crollius H."/>
            <person name="Montfort J."/>
            <person name="Robinson-Rechavi M."/>
            <person name="Bouchez O."/>
            <person name="Lampietro C."/>
            <person name="Lopez Roques C."/>
            <person name="Donnadieu C."/>
            <person name="Postlethwait J."/>
            <person name="Bobe J."/>
            <person name="Verreycken H."/>
            <person name="Guiguen Y."/>
        </authorList>
    </citation>
    <scope>NUCLEOTIDE SEQUENCE [LARGE SCALE GENOMIC DNA]</scope>
    <source>
        <strain evidence="2">Up_M1</strain>
        <tissue evidence="2">Testis</tissue>
    </source>
</reference>
<dbReference type="EMBL" id="JAGEUA010000004">
    <property type="protein sequence ID" value="KAL0985430.1"/>
    <property type="molecule type" value="Genomic_DNA"/>
</dbReference>
<organism evidence="2 3">
    <name type="scientific">Umbra pygmaea</name>
    <name type="common">Eastern mudminnow</name>
    <dbReference type="NCBI Taxonomy" id="75934"/>
    <lineage>
        <taxon>Eukaryota</taxon>
        <taxon>Metazoa</taxon>
        <taxon>Chordata</taxon>
        <taxon>Craniata</taxon>
        <taxon>Vertebrata</taxon>
        <taxon>Euteleostomi</taxon>
        <taxon>Actinopterygii</taxon>
        <taxon>Neopterygii</taxon>
        <taxon>Teleostei</taxon>
        <taxon>Protacanthopterygii</taxon>
        <taxon>Esociformes</taxon>
        <taxon>Umbridae</taxon>
        <taxon>Umbra</taxon>
    </lineage>
</organism>
<sequence>MFSLIRFIITPHSMSLQEPTQRSGSQEDTQGVNEEPCLLPVQLEAGPPGPFSLAEHSNLWLQSAGKHQ</sequence>
<gene>
    <name evidence="2" type="ORF">UPYG_G00156790</name>
</gene>
<protein>
    <submittedName>
        <fullName evidence="2">Uncharacterized protein</fullName>
    </submittedName>
</protein>
<comment type="caution">
    <text evidence="2">The sequence shown here is derived from an EMBL/GenBank/DDBJ whole genome shotgun (WGS) entry which is preliminary data.</text>
</comment>
<evidence type="ECO:0000256" key="1">
    <source>
        <dbReference type="SAM" id="MobiDB-lite"/>
    </source>
</evidence>
<keyword evidence="3" id="KW-1185">Reference proteome</keyword>
<proteinExistence type="predicted"/>
<evidence type="ECO:0000313" key="2">
    <source>
        <dbReference type="EMBL" id="KAL0985430.1"/>
    </source>
</evidence>
<evidence type="ECO:0000313" key="3">
    <source>
        <dbReference type="Proteomes" id="UP001557470"/>
    </source>
</evidence>
<dbReference type="Proteomes" id="UP001557470">
    <property type="component" value="Unassembled WGS sequence"/>
</dbReference>